<accession>A0ABW4X0J1</accession>
<dbReference type="Proteomes" id="UP001597369">
    <property type="component" value="Unassembled WGS sequence"/>
</dbReference>
<comment type="caution">
    <text evidence="2">The sequence shown here is derived from an EMBL/GenBank/DDBJ whole genome shotgun (WGS) entry which is preliminary data.</text>
</comment>
<evidence type="ECO:0000313" key="3">
    <source>
        <dbReference type="Proteomes" id="UP001597369"/>
    </source>
</evidence>
<protein>
    <submittedName>
        <fullName evidence="2">Uncharacterized protein</fullName>
    </submittedName>
</protein>
<keyword evidence="3" id="KW-1185">Reference proteome</keyword>
<organism evidence="2 3">
    <name type="scientific">Pontibacter silvestris</name>
    <dbReference type="NCBI Taxonomy" id="2305183"/>
    <lineage>
        <taxon>Bacteria</taxon>
        <taxon>Pseudomonadati</taxon>
        <taxon>Bacteroidota</taxon>
        <taxon>Cytophagia</taxon>
        <taxon>Cytophagales</taxon>
        <taxon>Hymenobacteraceae</taxon>
        <taxon>Pontibacter</taxon>
    </lineage>
</organism>
<name>A0ABW4X0J1_9BACT</name>
<sequence>MINILTYFPKDSEAKLQSLIRWAKLGQEQVSQAVVITKDTIISFLKRQAERGNWDEIQQVLKGKPMTKTGKLLLNELRDSLVSRFILRLGLRPVIAIALAAVLLPVIFSKFGAILIDKFKRSNTGDSH</sequence>
<reference evidence="3" key="1">
    <citation type="journal article" date="2019" name="Int. J. Syst. Evol. Microbiol.">
        <title>The Global Catalogue of Microorganisms (GCM) 10K type strain sequencing project: providing services to taxonomists for standard genome sequencing and annotation.</title>
        <authorList>
            <consortium name="The Broad Institute Genomics Platform"/>
            <consortium name="The Broad Institute Genome Sequencing Center for Infectious Disease"/>
            <person name="Wu L."/>
            <person name="Ma J."/>
        </authorList>
    </citation>
    <scope>NUCLEOTIDE SEQUENCE [LARGE SCALE GENOMIC DNA]</scope>
    <source>
        <strain evidence="3">JCM 16545</strain>
    </source>
</reference>
<keyword evidence="1" id="KW-0472">Membrane</keyword>
<feature type="transmembrane region" description="Helical" evidence="1">
    <location>
        <begin position="94"/>
        <end position="116"/>
    </location>
</feature>
<proteinExistence type="predicted"/>
<gene>
    <name evidence="2" type="ORF">ACFSKU_14420</name>
</gene>
<evidence type="ECO:0000256" key="1">
    <source>
        <dbReference type="SAM" id="Phobius"/>
    </source>
</evidence>
<dbReference type="EMBL" id="JBHUHV010000042">
    <property type="protein sequence ID" value="MFD2068086.1"/>
    <property type="molecule type" value="Genomic_DNA"/>
</dbReference>
<keyword evidence="1" id="KW-0812">Transmembrane</keyword>
<evidence type="ECO:0000313" key="2">
    <source>
        <dbReference type="EMBL" id="MFD2068086.1"/>
    </source>
</evidence>
<keyword evidence="1" id="KW-1133">Transmembrane helix</keyword>
<dbReference type="RefSeq" id="WP_229962408.1">
    <property type="nucleotide sequence ID" value="NZ_JAJJWI010000022.1"/>
</dbReference>